<dbReference type="Proteomes" id="UP001163603">
    <property type="component" value="Chromosome 11"/>
</dbReference>
<keyword evidence="2" id="KW-1185">Reference proteome</keyword>
<accession>A0ACC0XNR6</accession>
<comment type="caution">
    <text evidence="1">The sequence shown here is derived from an EMBL/GenBank/DDBJ whole genome shotgun (WGS) entry which is preliminary data.</text>
</comment>
<reference evidence="2" key="1">
    <citation type="journal article" date="2023" name="G3 (Bethesda)">
        <title>Genome assembly and association tests identify interacting loci associated with vigor, precocity, and sex in interspecific pistachio rootstocks.</title>
        <authorList>
            <person name="Palmer W."/>
            <person name="Jacygrad E."/>
            <person name="Sagayaradj S."/>
            <person name="Cavanaugh K."/>
            <person name="Han R."/>
            <person name="Bertier L."/>
            <person name="Beede B."/>
            <person name="Kafkas S."/>
            <person name="Golino D."/>
            <person name="Preece J."/>
            <person name="Michelmore R."/>
        </authorList>
    </citation>
    <scope>NUCLEOTIDE SEQUENCE [LARGE SCALE GENOMIC DNA]</scope>
</reference>
<evidence type="ECO:0000313" key="1">
    <source>
        <dbReference type="EMBL" id="KAJ0020046.1"/>
    </source>
</evidence>
<protein>
    <submittedName>
        <fullName evidence="1">Uncharacterized protein</fullName>
    </submittedName>
</protein>
<dbReference type="EMBL" id="CM047746">
    <property type="protein sequence ID" value="KAJ0020046.1"/>
    <property type="molecule type" value="Genomic_DNA"/>
</dbReference>
<sequence>MNTLRFFPEGRRNCYKLPLVSHTKFLFRAVFFYGDYDGLSRPPSFSLEIDGNSWATGTTSMNQHQPVYHELIYRPKEEEPTVIVSVCLVRTREDAIPFISSLEVNHVYTDMYKLMENKTALYLHSRINYGANRSVEKLFGPLEECCNRVWKSKEMSEYLNITENPIPWGSQLQENDVPWPVMATFIQAKNVSDSSTSDSLLCPVFYGPNSSVSFKSN</sequence>
<name>A0ACC0XNR6_9ROSI</name>
<evidence type="ECO:0000313" key="2">
    <source>
        <dbReference type="Proteomes" id="UP001163603"/>
    </source>
</evidence>
<proteinExistence type="predicted"/>
<organism evidence="1 2">
    <name type="scientific">Pistacia integerrima</name>
    <dbReference type="NCBI Taxonomy" id="434235"/>
    <lineage>
        <taxon>Eukaryota</taxon>
        <taxon>Viridiplantae</taxon>
        <taxon>Streptophyta</taxon>
        <taxon>Embryophyta</taxon>
        <taxon>Tracheophyta</taxon>
        <taxon>Spermatophyta</taxon>
        <taxon>Magnoliopsida</taxon>
        <taxon>eudicotyledons</taxon>
        <taxon>Gunneridae</taxon>
        <taxon>Pentapetalae</taxon>
        <taxon>rosids</taxon>
        <taxon>malvids</taxon>
        <taxon>Sapindales</taxon>
        <taxon>Anacardiaceae</taxon>
        <taxon>Pistacia</taxon>
    </lineage>
</organism>
<gene>
    <name evidence="1" type="ORF">Pint_32297</name>
</gene>